<dbReference type="Proteomes" id="UP000677244">
    <property type="component" value="Unassembled WGS sequence"/>
</dbReference>
<organism evidence="2 3">
    <name type="scientific">Niastella soli</name>
    <dbReference type="NCBI Taxonomy" id="2821487"/>
    <lineage>
        <taxon>Bacteria</taxon>
        <taxon>Pseudomonadati</taxon>
        <taxon>Bacteroidota</taxon>
        <taxon>Chitinophagia</taxon>
        <taxon>Chitinophagales</taxon>
        <taxon>Chitinophagaceae</taxon>
        <taxon>Niastella</taxon>
    </lineage>
</organism>
<name>A0ABS3YZG8_9BACT</name>
<comment type="caution">
    <text evidence="2">The sequence shown here is derived from an EMBL/GenBank/DDBJ whole genome shotgun (WGS) entry which is preliminary data.</text>
</comment>
<keyword evidence="3" id="KW-1185">Reference proteome</keyword>
<gene>
    <name evidence="2" type="ORF">J7I42_23845</name>
</gene>
<dbReference type="SUPFAM" id="SSF74653">
    <property type="entry name" value="TolA/TonB C-terminal domain"/>
    <property type="match status" value="1"/>
</dbReference>
<reference evidence="2 3" key="1">
    <citation type="submission" date="2021-03" db="EMBL/GenBank/DDBJ databases">
        <title>Assistant Professor.</title>
        <authorList>
            <person name="Huq M.A."/>
        </authorList>
    </citation>
    <scope>NUCLEOTIDE SEQUENCE [LARGE SCALE GENOMIC DNA]</scope>
    <source>
        <strain evidence="2 3">MAH-29</strain>
    </source>
</reference>
<evidence type="ECO:0000256" key="1">
    <source>
        <dbReference type="SAM" id="SignalP"/>
    </source>
</evidence>
<protein>
    <recommendedName>
        <fullName evidence="4">TonB C-terminal domain-containing protein</fullName>
    </recommendedName>
</protein>
<dbReference type="EMBL" id="JAGHKO010000006">
    <property type="protein sequence ID" value="MBO9203339.1"/>
    <property type="molecule type" value="Genomic_DNA"/>
</dbReference>
<evidence type="ECO:0000313" key="2">
    <source>
        <dbReference type="EMBL" id="MBO9203339.1"/>
    </source>
</evidence>
<feature type="chain" id="PRO_5045205678" description="TonB C-terminal domain-containing protein" evidence="1">
    <location>
        <begin position="20"/>
        <end position="116"/>
    </location>
</feature>
<accession>A0ABS3YZG8</accession>
<dbReference type="RefSeq" id="WP_209141393.1">
    <property type="nucleotide sequence ID" value="NZ_JAGHKO010000006.1"/>
</dbReference>
<keyword evidence="1" id="KW-0732">Signal</keyword>
<proteinExistence type="predicted"/>
<dbReference type="Gene3D" id="3.30.1150.10">
    <property type="match status" value="1"/>
</dbReference>
<sequence>MKSCIPFMLLFFVTGSVCFSAKGQSAVSVKAAKIDSSEKDVTIVCFHLADTIPSEYPDGAGAWSRFLAKHLKFPAAYMDSAIHETVVVQFVIGPDGKVTEIEALSGPMELRQQLLM</sequence>
<evidence type="ECO:0008006" key="4">
    <source>
        <dbReference type="Google" id="ProtNLM"/>
    </source>
</evidence>
<feature type="signal peptide" evidence="1">
    <location>
        <begin position="1"/>
        <end position="19"/>
    </location>
</feature>
<evidence type="ECO:0000313" key="3">
    <source>
        <dbReference type="Proteomes" id="UP000677244"/>
    </source>
</evidence>